<feature type="domain" description="Tyr recombinase" evidence="2">
    <location>
        <begin position="1"/>
        <end position="54"/>
    </location>
</feature>
<keyword evidence="4" id="KW-1185">Reference proteome</keyword>
<dbReference type="PROSITE" id="PS51898">
    <property type="entry name" value="TYR_RECOMBINASE"/>
    <property type="match status" value="1"/>
</dbReference>
<dbReference type="GO" id="GO:0003677">
    <property type="term" value="F:DNA binding"/>
    <property type="evidence" value="ECO:0007669"/>
    <property type="project" value="InterPro"/>
</dbReference>
<proteinExistence type="predicted"/>
<evidence type="ECO:0000256" key="1">
    <source>
        <dbReference type="ARBA" id="ARBA00023172"/>
    </source>
</evidence>
<gene>
    <name evidence="3" type="ORF">H8S45_10050</name>
</gene>
<sequence length="114" mass="12992">MIFHELRHSSATYKLLESGGDVKLVQGDMGHASAIVSLNTYALTQDNRRRALAEKIAQEFYGDHTENERQDQLMQILDEDPEMKKKLLEALLAERAQKSDVSNLLAVRPQARRK</sequence>
<evidence type="ECO:0000259" key="2">
    <source>
        <dbReference type="PROSITE" id="PS51898"/>
    </source>
</evidence>
<protein>
    <submittedName>
        <fullName evidence="3">Tyrosine-type recombinase/integrase</fullName>
    </submittedName>
</protein>
<organism evidence="3 4">
    <name type="scientific">Agathobaculum faecis</name>
    <dbReference type="NCBI Taxonomy" id="2763013"/>
    <lineage>
        <taxon>Bacteria</taxon>
        <taxon>Bacillati</taxon>
        <taxon>Bacillota</taxon>
        <taxon>Clostridia</taxon>
        <taxon>Eubacteriales</taxon>
        <taxon>Butyricicoccaceae</taxon>
        <taxon>Agathobaculum</taxon>
    </lineage>
</organism>
<dbReference type="EMBL" id="JACOPL010000008">
    <property type="protein sequence ID" value="MBC5725794.1"/>
    <property type="molecule type" value="Genomic_DNA"/>
</dbReference>
<dbReference type="SUPFAM" id="SSF56349">
    <property type="entry name" value="DNA breaking-rejoining enzymes"/>
    <property type="match status" value="1"/>
</dbReference>
<dbReference type="GO" id="GO:0006310">
    <property type="term" value="P:DNA recombination"/>
    <property type="evidence" value="ECO:0007669"/>
    <property type="project" value="UniProtKB-KW"/>
</dbReference>
<evidence type="ECO:0000313" key="3">
    <source>
        <dbReference type="EMBL" id="MBC5725794.1"/>
    </source>
</evidence>
<dbReference type="InterPro" id="IPR002104">
    <property type="entry name" value="Integrase_catalytic"/>
</dbReference>
<accession>A0A923LXM4</accession>
<dbReference type="GO" id="GO:0015074">
    <property type="term" value="P:DNA integration"/>
    <property type="evidence" value="ECO:0007669"/>
    <property type="project" value="InterPro"/>
</dbReference>
<keyword evidence="1" id="KW-0233">DNA recombination</keyword>
<reference evidence="3" key="1">
    <citation type="submission" date="2020-08" db="EMBL/GenBank/DDBJ databases">
        <title>Genome public.</title>
        <authorList>
            <person name="Liu C."/>
            <person name="Sun Q."/>
        </authorList>
    </citation>
    <scope>NUCLEOTIDE SEQUENCE</scope>
    <source>
        <strain evidence="3">NSJ-28</strain>
    </source>
</reference>
<dbReference type="Proteomes" id="UP000606499">
    <property type="component" value="Unassembled WGS sequence"/>
</dbReference>
<dbReference type="InterPro" id="IPR013762">
    <property type="entry name" value="Integrase-like_cat_sf"/>
</dbReference>
<evidence type="ECO:0000313" key="4">
    <source>
        <dbReference type="Proteomes" id="UP000606499"/>
    </source>
</evidence>
<dbReference type="Gene3D" id="1.10.443.10">
    <property type="entry name" value="Intergrase catalytic core"/>
    <property type="match status" value="1"/>
</dbReference>
<name>A0A923LXM4_9FIRM</name>
<dbReference type="AlphaFoldDB" id="A0A923LXM4"/>
<dbReference type="InterPro" id="IPR011010">
    <property type="entry name" value="DNA_brk_join_enz"/>
</dbReference>
<comment type="caution">
    <text evidence="3">The sequence shown here is derived from an EMBL/GenBank/DDBJ whole genome shotgun (WGS) entry which is preliminary data.</text>
</comment>